<evidence type="ECO:0000256" key="10">
    <source>
        <dbReference type="ARBA" id="ARBA00047746"/>
    </source>
</evidence>
<keyword evidence="6 13" id="KW-0342">GTP-binding</keyword>
<dbReference type="EC" id="6.5.1.-" evidence="15"/>
<evidence type="ECO:0000256" key="4">
    <source>
        <dbReference type="ARBA" id="ARBA00022723"/>
    </source>
</evidence>
<evidence type="ECO:0000256" key="5">
    <source>
        <dbReference type="ARBA" id="ARBA00022741"/>
    </source>
</evidence>
<dbReference type="PANTHER" id="PTHR11118">
    <property type="entry name" value="RNA-SPLICING LIGASE RTCB HOMOLOG"/>
    <property type="match status" value="1"/>
</dbReference>
<feature type="binding site" evidence="14">
    <location>
        <position position="234"/>
    </location>
    <ligand>
        <name>Mn(2+)</name>
        <dbReference type="ChEBI" id="CHEBI:29035"/>
        <label>2</label>
    </ligand>
</feature>
<keyword evidence="7 14" id="KW-0464">Manganese</keyword>
<feature type="binding site" evidence="13">
    <location>
        <begin position="401"/>
        <end position="404"/>
    </location>
    <ligand>
        <name>GMP</name>
        <dbReference type="ChEBI" id="CHEBI:58115"/>
    </ligand>
</feature>
<dbReference type="AlphaFoldDB" id="A0A101GSQ1"/>
<name>A0A101GSQ1_9EURY</name>
<dbReference type="InterPro" id="IPR036025">
    <property type="entry name" value="RtcB-like_sf"/>
</dbReference>
<dbReference type="PATRIC" id="fig|2198.3.peg.1789"/>
<comment type="cofactor">
    <cofactor evidence="14 15">
        <name>Mn(2+)</name>
        <dbReference type="ChEBI" id="CHEBI:29035"/>
    </cofactor>
    <text evidence="14 15">Binds 2 manganese ions per subunit.</text>
</comment>
<evidence type="ECO:0000256" key="9">
    <source>
        <dbReference type="ARBA" id="ARBA00045316"/>
    </source>
</evidence>
<evidence type="ECO:0000256" key="3">
    <source>
        <dbReference type="ARBA" id="ARBA00022598"/>
    </source>
</evidence>
<keyword evidence="4 14" id="KW-0479">Metal-binding</keyword>
<evidence type="ECO:0000256" key="11">
    <source>
        <dbReference type="ARBA" id="ARBA00049514"/>
    </source>
</evidence>
<evidence type="ECO:0000256" key="6">
    <source>
        <dbReference type="ARBA" id="ARBA00023134"/>
    </source>
</evidence>
<dbReference type="InterPro" id="IPR001233">
    <property type="entry name" value="RtcB"/>
</dbReference>
<dbReference type="GO" id="GO:0046872">
    <property type="term" value="F:metal ion binding"/>
    <property type="evidence" value="ECO:0007669"/>
    <property type="project" value="UniProtKB-UniRule"/>
</dbReference>
<evidence type="ECO:0000313" key="17">
    <source>
        <dbReference type="EMBL" id="KUL05613.1"/>
    </source>
</evidence>
<evidence type="ECO:0000256" key="15">
    <source>
        <dbReference type="RuleBase" id="RU371113"/>
    </source>
</evidence>
<comment type="catalytic activity">
    <reaction evidence="10">
        <text>a 3'-end 3'-phospho-ribonucleotide-RNA + a 5'-end dephospho-ribonucleoside-RNA + GTP = a ribonucleotidyl-ribonucleotide-RNA + GMP + diphosphate</text>
        <dbReference type="Rhea" id="RHEA:68076"/>
        <dbReference type="Rhea" id="RHEA-COMP:10463"/>
        <dbReference type="Rhea" id="RHEA-COMP:13936"/>
        <dbReference type="Rhea" id="RHEA-COMP:17355"/>
        <dbReference type="ChEBI" id="CHEBI:33019"/>
        <dbReference type="ChEBI" id="CHEBI:37565"/>
        <dbReference type="ChEBI" id="CHEBI:58115"/>
        <dbReference type="ChEBI" id="CHEBI:83062"/>
        <dbReference type="ChEBI" id="CHEBI:138284"/>
        <dbReference type="ChEBI" id="CHEBI:173118"/>
        <dbReference type="EC" id="6.5.1.8"/>
    </reaction>
</comment>
<feature type="binding site" evidence="13">
    <location>
        <begin position="202"/>
        <end position="206"/>
    </location>
    <ligand>
        <name>GMP</name>
        <dbReference type="ChEBI" id="CHEBI:58115"/>
    </ligand>
</feature>
<evidence type="ECO:0000256" key="8">
    <source>
        <dbReference type="ARBA" id="ARBA00033766"/>
    </source>
</evidence>
<comment type="caution">
    <text evidence="16">The sequence shown here is derived from an EMBL/GenBank/DDBJ whole genome shotgun (WGS) entry which is preliminary data.</text>
</comment>
<comment type="function">
    <text evidence="9">Essential for tRNA splicing and maturation. Acts by directly joining spliced tRNA halves to mature-sized tRNAs. Joins RNA with 2',3'-cyclic-phosphate or 3'-phosphate ends to RNA with 5'-hydroxy ends.</text>
</comment>
<dbReference type="Gene3D" id="3.90.1860.10">
    <property type="entry name" value="tRNA-splicing ligase RtcB"/>
    <property type="match status" value="1"/>
</dbReference>
<feature type="active site" description="GMP-histidine intermediate" evidence="12">
    <location>
        <position position="401"/>
    </location>
</feature>
<feature type="binding site" evidence="14">
    <location>
        <position position="326"/>
    </location>
    <ligand>
        <name>Mn(2+)</name>
        <dbReference type="ChEBI" id="CHEBI:29035"/>
        <label>2</label>
    </ligand>
</feature>
<evidence type="ECO:0000313" key="16">
    <source>
        <dbReference type="EMBL" id="KUK63869.1"/>
    </source>
</evidence>
<dbReference type="Proteomes" id="UP000054323">
    <property type="component" value="Unassembled WGS sequence"/>
</dbReference>
<keyword evidence="3 15" id="KW-0436">Ligase</keyword>
<feature type="binding site" evidence="13">
    <location>
        <position position="477"/>
    </location>
    <ligand>
        <name>GMP</name>
        <dbReference type="ChEBI" id="CHEBI:58115"/>
    </ligand>
</feature>
<keyword evidence="5 13" id="KW-0547">Nucleotide-binding</keyword>
<feature type="binding site" evidence="13">
    <location>
        <position position="382"/>
    </location>
    <ligand>
        <name>GMP</name>
        <dbReference type="ChEBI" id="CHEBI:58115"/>
    </ligand>
</feature>
<evidence type="ECO:0000256" key="14">
    <source>
        <dbReference type="PIRSR" id="PIRSR601233-3"/>
    </source>
</evidence>
<comment type="subunit">
    <text evidence="2 15">Monomer.</text>
</comment>
<feature type="binding site" evidence="13">
    <location>
        <begin position="375"/>
        <end position="378"/>
    </location>
    <ligand>
        <name>GMP</name>
        <dbReference type="ChEBI" id="CHEBI:58115"/>
    </ligand>
</feature>
<dbReference type="PROSITE" id="PS01288">
    <property type="entry name" value="UPF0027"/>
    <property type="match status" value="1"/>
</dbReference>
<feature type="binding site" evidence="14">
    <location>
        <position position="203"/>
    </location>
    <ligand>
        <name>Mn(2+)</name>
        <dbReference type="ChEBI" id="CHEBI:29035"/>
        <label>1</label>
    </ligand>
</feature>
<gene>
    <name evidence="15" type="primary">rtcB</name>
    <name evidence="16" type="ORF">XD82_0064</name>
    <name evidence="17" type="ORF">XE10_0096</name>
</gene>
<feature type="binding site" evidence="13">
    <location>
        <begin position="326"/>
        <end position="327"/>
    </location>
    <ligand>
        <name>GMP</name>
        <dbReference type="ChEBI" id="CHEBI:58115"/>
    </ligand>
</feature>
<evidence type="ECO:0000256" key="13">
    <source>
        <dbReference type="PIRSR" id="PIRSR601233-2"/>
    </source>
</evidence>
<reference evidence="18 19" key="2">
    <citation type="journal article" date="2015" name="MBio">
        <title>Genome-Resolved Metagenomic Analysis Reveals Roles for Candidate Phyla and Other Microbial Community Members in Biogeochemical Transformations in Oil Reservoirs.</title>
        <authorList>
            <person name="Hu P."/>
            <person name="Tom L."/>
            <person name="Singh A."/>
            <person name="Thomas B.C."/>
            <person name="Baker B.J."/>
            <person name="Piceno Y.M."/>
            <person name="Andersen G.L."/>
            <person name="Banfield J.F."/>
        </authorList>
    </citation>
    <scope>NUCLEOTIDE SEQUENCE [LARGE SCALE GENOMIC DNA]</scope>
</reference>
<evidence type="ECO:0000256" key="12">
    <source>
        <dbReference type="PIRSR" id="PIRSR601233-1"/>
    </source>
</evidence>
<reference evidence="16" key="1">
    <citation type="journal article" date="2015" name="MBio">
        <title>Genome-resolved metagenomic analysis reveals roles for candidate phyla and other microbial community members in biogeochemical transformations in oil reservoirs.</title>
        <authorList>
            <person name="Hu P."/>
            <person name="Tom L."/>
            <person name="Singh A."/>
            <person name="Thomas B.C."/>
            <person name="Baker B.J."/>
            <person name="Piceno Y.M."/>
            <person name="Andersen G.L."/>
            <person name="Banfield J.F."/>
        </authorList>
    </citation>
    <scope>NUCLEOTIDE SEQUENCE [LARGE SCALE GENOMIC DNA]</scope>
    <source>
        <strain evidence="16">62_101</strain>
        <strain evidence="17">63_41</strain>
    </source>
</reference>
<comment type="catalytic activity">
    <reaction evidence="11">
        <text>a 3'-end 2',3'-cyclophospho-ribonucleotide-RNA + a 5'-end dephospho-ribonucleoside-RNA + GTP + H2O = a ribonucleotidyl-ribonucleotide-RNA + GMP + diphosphate + H(+)</text>
        <dbReference type="Rhea" id="RHEA:68080"/>
        <dbReference type="Rhea" id="RHEA-COMP:10464"/>
        <dbReference type="Rhea" id="RHEA-COMP:13936"/>
        <dbReference type="Rhea" id="RHEA-COMP:17355"/>
        <dbReference type="ChEBI" id="CHEBI:15377"/>
        <dbReference type="ChEBI" id="CHEBI:15378"/>
        <dbReference type="ChEBI" id="CHEBI:33019"/>
        <dbReference type="ChEBI" id="CHEBI:37565"/>
        <dbReference type="ChEBI" id="CHEBI:58115"/>
        <dbReference type="ChEBI" id="CHEBI:83064"/>
        <dbReference type="ChEBI" id="CHEBI:138284"/>
        <dbReference type="ChEBI" id="CHEBI:173118"/>
        <dbReference type="EC" id="6.5.1.8"/>
    </reaction>
</comment>
<dbReference type="GO" id="GO:0005525">
    <property type="term" value="F:GTP binding"/>
    <property type="evidence" value="ECO:0007669"/>
    <property type="project" value="UniProtKB-KW"/>
</dbReference>
<evidence type="ECO:0000256" key="7">
    <source>
        <dbReference type="ARBA" id="ARBA00023211"/>
    </source>
</evidence>
<evidence type="ECO:0000313" key="18">
    <source>
        <dbReference type="Proteomes" id="UP000054323"/>
    </source>
</evidence>
<dbReference type="EMBL" id="LGGD01000003">
    <property type="protein sequence ID" value="KUK63869.1"/>
    <property type="molecule type" value="Genomic_DNA"/>
</dbReference>
<dbReference type="Proteomes" id="UP000054598">
    <property type="component" value="Unassembled WGS sequence"/>
</dbReference>
<accession>A0A101GSQ1</accession>
<comment type="similarity">
    <text evidence="1 15">Belongs to the RtcB family.</text>
</comment>
<dbReference type="PANTHER" id="PTHR11118:SF1">
    <property type="entry name" value="RNA-SPLICING LIGASE RTCB HOMOLOG"/>
    <property type="match status" value="1"/>
</dbReference>
<dbReference type="GO" id="GO:0006388">
    <property type="term" value="P:tRNA splicing, via endonucleolytic cleavage and ligation"/>
    <property type="evidence" value="ECO:0007669"/>
    <property type="project" value="UniProtKB-ARBA"/>
</dbReference>
<dbReference type="GO" id="GO:0003972">
    <property type="term" value="F:RNA ligase (ATP) activity"/>
    <property type="evidence" value="ECO:0007669"/>
    <property type="project" value="TreeGrafter"/>
</dbReference>
<evidence type="ECO:0000313" key="19">
    <source>
        <dbReference type="Proteomes" id="UP000054598"/>
    </source>
</evidence>
<dbReference type="GO" id="GO:0170057">
    <property type="term" value="F:RNA ligase (GTP) activity"/>
    <property type="evidence" value="ECO:0007669"/>
    <property type="project" value="UniProtKB-EC"/>
</dbReference>
<organism evidence="16 18">
    <name type="scientific">Methanoculleus marisnigri</name>
    <dbReference type="NCBI Taxonomy" id="2198"/>
    <lineage>
        <taxon>Archaea</taxon>
        <taxon>Methanobacteriati</taxon>
        <taxon>Methanobacteriota</taxon>
        <taxon>Stenosarchaea group</taxon>
        <taxon>Methanomicrobia</taxon>
        <taxon>Methanomicrobiales</taxon>
        <taxon>Methanomicrobiaceae</taxon>
        <taxon>Methanoculleus</taxon>
    </lineage>
</organism>
<protein>
    <recommendedName>
        <fullName evidence="8 15">tRNA-splicing ligase RtcB</fullName>
        <ecNumber evidence="15">6.5.1.-</ecNumber>
    </recommendedName>
</protein>
<evidence type="ECO:0000256" key="2">
    <source>
        <dbReference type="ARBA" id="ARBA00011245"/>
    </source>
</evidence>
<sequence>MLEGINKIGDLEWEVPIGYVPNMRVSGRFFLSRTLAETLEEGAVRQLANVATLPGIVNHSLAMPDIHWGYGFPIGGVAAFDMTEGVISPGGVGFDINCGVRLITTPLTEADLAGKKRELIERLFTAVPTGVGAKSTLRVSNKELSGVMVDGARWAVERGLGTDADLVRCEGEGAMPGADPGAVSAKARQRGVPQIGTLGAGNHFLEVQVAREIVDPEAAKVFGITEGQVCFMVHCGSRGLGHQVATDHLRTLESALAKYQIQIPDRQLACAPIDSPEGRAYYGGMVCAANYAWANRQVIMHETRTVFAELFGIDYDEMRLIYDVAHNVAKFERHDVNGASMEVCVHRKGATRAFGPGASGIPHEYAAVGQPVIIPGSMGTSSYLLHGTTTAMQKTFGSTCHGSGRVLSRSKAKKEVSGKELREHLAGEGILVRAHSDSALAEEAPEVYKPSREVVRVVHEAGLSKIVARLEPLGVIKG</sequence>
<feature type="binding site" evidence="14">
    <location>
        <position position="95"/>
    </location>
    <ligand>
        <name>Mn(2+)</name>
        <dbReference type="ChEBI" id="CHEBI:29035"/>
        <label>1</label>
    </ligand>
</feature>
<dbReference type="EMBL" id="LGHE01000005">
    <property type="protein sequence ID" value="KUL05613.1"/>
    <property type="molecule type" value="Genomic_DNA"/>
</dbReference>
<evidence type="ECO:0000256" key="1">
    <source>
        <dbReference type="ARBA" id="ARBA00008071"/>
    </source>
</evidence>
<dbReference type="Pfam" id="PF01139">
    <property type="entry name" value="RtcB"/>
    <property type="match status" value="1"/>
</dbReference>
<proteinExistence type="inferred from homology"/>
<dbReference type="FunFam" id="3.90.1860.10:FF:000001">
    <property type="entry name" value="tRNA-splicing ligase RtcB homolog"/>
    <property type="match status" value="1"/>
</dbReference>
<dbReference type="SUPFAM" id="SSF103365">
    <property type="entry name" value="Hypothetical protein PH1602"/>
    <property type="match status" value="1"/>
</dbReference>